<proteinExistence type="predicted"/>
<feature type="domain" description="WRKY" evidence="7">
    <location>
        <begin position="163"/>
        <end position="230"/>
    </location>
</feature>
<accession>A0AAV3Q2Y3</accession>
<dbReference type="SUPFAM" id="SSF118290">
    <property type="entry name" value="WRKY DNA-binding domain"/>
    <property type="match status" value="1"/>
</dbReference>
<feature type="region of interest" description="Disordered" evidence="6">
    <location>
        <begin position="93"/>
        <end position="114"/>
    </location>
</feature>
<evidence type="ECO:0000313" key="8">
    <source>
        <dbReference type="EMBL" id="GAA0157648.1"/>
    </source>
</evidence>
<keyword evidence="2" id="KW-0805">Transcription regulation</keyword>
<dbReference type="PROSITE" id="PS50811">
    <property type="entry name" value="WRKY"/>
    <property type="match status" value="1"/>
</dbReference>
<keyword evidence="4" id="KW-0804">Transcription</keyword>
<dbReference type="FunFam" id="2.20.25.80:FF:000003">
    <property type="entry name" value="WRKY transcription factor 57"/>
    <property type="match status" value="1"/>
</dbReference>
<dbReference type="Proteomes" id="UP001454036">
    <property type="component" value="Unassembled WGS sequence"/>
</dbReference>
<reference evidence="8 9" key="1">
    <citation type="submission" date="2024-01" db="EMBL/GenBank/DDBJ databases">
        <title>The complete chloroplast genome sequence of Lithospermum erythrorhizon: insights into the phylogenetic relationship among Boraginaceae species and the maternal lineages of purple gromwells.</title>
        <authorList>
            <person name="Okada T."/>
            <person name="Watanabe K."/>
        </authorList>
    </citation>
    <scope>NUCLEOTIDE SEQUENCE [LARGE SCALE GENOMIC DNA]</scope>
</reference>
<evidence type="ECO:0000256" key="4">
    <source>
        <dbReference type="ARBA" id="ARBA00023163"/>
    </source>
</evidence>
<dbReference type="InterPro" id="IPR036576">
    <property type="entry name" value="WRKY_dom_sf"/>
</dbReference>
<dbReference type="PANTHER" id="PTHR31221">
    <property type="entry name" value="WRKY TRANSCRIPTION FACTOR PROTEIN 1-RELATED"/>
    <property type="match status" value="1"/>
</dbReference>
<dbReference type="GO" id="GO:0003700">
    <property type="term" value="F:DNA-binding transcription factor activity"/>
    <property type="evidence" value="ECO:0007669"/>
    <property type="project" value="InterPro"/>
</dbReference>
<dbReference type="InterPro" id="IPR003657">
    <property type="entry name" value="WRKY_dom"/>
</dbReference>
<keyword evidence="3 8" id="KW-0238">DNA-binding</keyword>
<dbReference type="GO" id="GO:0043565">
    <property type="term" value="F:sequence-specific DNA binding"/>
    <property type="evidence" value="ECO:0007669"/>
    <property type="project" value="InterPro"/>
</dbReference>
<evidence type="ECO:0000256" key="1">
    <source>
        <dbReference type="ARBA" id="ARBA00004123"/>
    </source>
</evidence>
<feature type="region of interest" description="Disordered" evidence="6">
    <location>
        <begin position="1"/>
        <end position="26"/>
    </location>
</feature>
<dbReference type="PANTHER" id="PTHR31221:SF112">
    <property type="entry name" value="WRKY TRANSCRIPTION FACTOR 50-RELATED"/>
    <property type="match status" value="1"/>
</dbReference>
<evidence type="ECO:0000256" key="2">
    <source>
        <dbReference type="ARBA" id="ARBA00023015"/>
    </source>
</evidence>
<dbReference type="InterPro" id="IPR044810">
    <property type="entry name" value="WRKY_plant"/>
</dbReference>
<evidence type="ECO:0000256" key="6">
    <source>
        <dbReference type="SAM" id="MobiDB-lite"/>
    </source>
</evidence>
<dbReference type="Gene3D" id="2.20.25.80">
    <property type="entry name" value="WRKY domain"/>
    <property type="match status" value="1"/>
</dbReference>
<dbReference type="Pfam" id="PF03106">
    <property type="entry name" value="WRKY"/>
    <property type="match status" value="1"/>
</dbReference>
<dbReference type="EMBL" id="BAABME010019574">
    <property type="protein sequence ID" value="GAA0157648.1"/>
    <property type="molecule type" value="Genomic_DNA"/>
</dbReference>
<sequence>MDNERSPSTDNNITNENNNMPPPFDANIINTTFPKSWSSQLGSSNYGDEEGHSNFNVSDFLEFDNYDWFDEHPPLPPPPPNFTQSLNNFSMANAISGSSSMPHAGDSPNSNNSKQNPAHSLLLLFLNDDDQTIILVIVNNLCEGGAGGYMETTRERVVFRTKSQVEILDDGFKWRKYGKKMVKNNPNPNPRNYYKCSIDGCKVKKRVERDKDDSSYIITTYEGTHNHPSHDQTLQIN</sequence>
<dbReference type="GO" id="GO:0005634">
    <property type="term" value="C:nucleus"/>
    <property type="evidence" value="ECO:0007669"/>
    <property type="project" value="UniProtKB-SubCell"/>
</dbReference>
<dbReference type="SMART" id="SM00774">
    <property type="entry name" value="WRKY"/>
    <property type="match status" value="1"/>
</dbReference>
<keyword evidence="5" id="KW-0539">Nucleus</keyword>
<protein>
    <submittedName>
        <fullName evidence="8">DNA-binding transcription factor</fullName>
    </submittedName>
</protein>
<dbReference type="AlphaFoldDB" id="A0AAV3Q2Y3"/>
<evidence type="ECO:0000313" key="9">
    <source>
        <dbReference type="Proteomes" id="UP001454036"/>
    </source>
</evidence>
<keyword evidence="9" id="KW-1185">Reference proteome</keyword>
<evidence type="ECO:0000259" key="7">
    <source>
        <dbReference type="PROSITE" id="PS50811"/>
    </source>
</evidence>
<comment type="caution">
    <text evidence="8">The sequence shown here is derived from an EMBL/GenBank/DDBJ whole genome shotgun (WGS) entry which is preliminary data.</text>
</comment>
<name>A0AAV3Q2Y3_LITER</name>
<comment type="subcellular location">
    <subcellularLocation>
        <location evidence="1">Nucleus</location>
    </subcellularLocation>
</comment>
<organism evidence="8 9">
    <name type="scientific">Lithospermum erythrorhizon</name>
    <name type="common">Purple gromwell</name>
    <name type="synonym">Lithospermum officinale var. erythrorhizon</name>
    <dbReference type="NCBI Taxonomy" id="34254"/>
    <lineage>
        <taxon>Eukaryota</taxon>
        <taxon>Viridiplantae</taxon>
        <taxon>Streptophyta</taxon>
        <taxon>Embryophyta</taxon>
        <taxon>Tracheophyta</taxon>
        <taxon>Spermatophyta</taxon>
        <taxon>Magnoliopsida</taxon>
        <taxon>eudicotyledons</taxon>
        <taxon>Gunneridae</taxon>
        <taxon>Pentapetalae</taxon>
        <taxon>asterids</taxon>
        <taxon>lamiids</taxon>
        <taxon>Boraginales</taxon>
        <taxon>Boraginaceae</taxon>
        <taxon>Boraginoideae</taxon>
        <taxon>Lithospermeae</taxon>
        <taxon>Lithospermum</taxon>
    </lineage>
</organism>
<evidence type="ECO:0000256" key="5">
    <source>
        <dbReference type="ARBA" id="ARBA00023242"/>
    </source>
</evidence>
<evidence type="ECO:0000256" key="3">
    <source>
        <dbReference type="ARBA" id="ARBA00023125"/>
    </source>
</evidence>
<gene>
    <name evidence="8" type="ORF">LIER_38491</name>
</gene>